<evidence type="ECO:0000313" key="4">
    <source>
        <dbReference type="Proteomes" id="UP000176494"/>
    </source>
</evidence>
<accession>A0A1G2Q8U3</accession>
<dbReference type="Proteomes" id="UP000176494">
    <property type="component" value="Unassembled WGS sequence"/>
</dbReference>
<keyword evidence="2" id="KW-0472">Membrane</keyword>
<dbReference type="AlphaFoldDB" id="A0A1G2Q8U3"/>
<name>A0A1G2Q8U3_9BACT</name>
<dbReference type="STRING" id="1802435.A2114_00210"/>
<feature type="compositionally biased region" description="Polar residues" evidence="1">
    <location>
        <begin position="1"/>
        <end position="15"/>
    </location>
</feature>
<comment type="caution">
    <text evidence="3">The sequence shown here is derived from an EMBL/GenBank/DDBJ whole genome shotgun (WGS) entry which is preliminary data.</text>
</comment>
<evidence type="ECO:0000256" key="2">
    <source>
        <dbReference type="SAM" id="Phobius"/>
    </source>
</evidence>
<reference evidence="3 4" key="1">
    <citation type="journal article" date="2016" name="Nat. Commun.">
        <title>Thousands of microbial genomes shed light on interconnected biogeochemical processes in an aquifer system.</title>
        <authorList>
            <person name="Anantharaman K."/>
            <person name="Brown C.T."/>
            <person name="Hug L.A."/>
            <person name="Sharon I."/>
            <person name="Castelle C.J."/>
            <person name="Probst A.J."/>
            <person name="Thomas B.C."/>
            <person name="Singh A."/>
            <person name="Wilkins M.J."/>
            <person name="Karaoz U."/>
            <person name="Brodie E.L."/>
            <person name="Williams K.H."/>
            <person name="Hubbard S.S."/>
            <person name="Banfield J.F."/>
        </authorList>
    </citation>
    <scope>NUCLEOTIDE SEQUENCE [LARGE SCALE GENOMIC DNA]</scope>
</reference>
<feature type="transmembrane region" description="Helical" evidence="2">
    <location>
        <begin position="69"/>
        <end position="87"/>
    </location>
</feature>
<dbReference type="EMBL" id="MHTG01000025">
    <property type="protein sequence ID" value="OHA56955.1"/>
    <property type="molecule type" value="Genomic_DNA"/>
</dbReference>
<keyword evidence="2" id="KW-0812">Transmembrane</keyword>
<sequence>MKDNQNVNDTNNQSELVKIRNGSPLNTEPYQRAKDKIRDIQLDTNNIQTAGLQDFIKSYKEQSDKTNNLLILLTVTTIVIGILGLVIDLVDSSPKVKVTQIEIENK</sequence>
<feature type="region of interest" description="Disordered" evidence="1">
    <location>
        <begin position="1"/>
        <end position="29"/>
    </location>
</feature>
<organism evidence="3 4">
    <name type="scientific">Candidatus Vogelbacteria bacterium GWA1_51_14</name>
    <dbReference type="NCBI Taxonomy" id="1802435"/>
    <lineage>
        <taxon>Bacteria</taxon>
        <taxon>Candidatus Vogeliibacteriota</taxon>
    </lineage>
</organism>
<evidence type="ECO:0000256" key="1">
    <source>
        <dbReference type="SAM" id="MobiDB-lite"/>
    </source>
</evidence>
<protein>
    <submittedName>
        <fullName evidence="3">Uncharacterized protein</fullName>
    </submittedName>
</protein>
<proteinExistence type="predicted"/>
<keyword evidence="2" id="KW-1133">Transmembrane helix</keyword>
<gene>
    <name evidence="3" type="ORF">A2114_00210</name>
</gene>
<evidence type="ECO:0000313" key="3">
    <source>
        <dbReference type="EMBL" id="OHA56955.1"/>
    </source>
</evidence>